<feature type="region of interest" description="Disordered" evidence="7">
    <location>
        <begin position="1"/>
        <end position="134"/>
    </location>
</feature>
<dbReference type="InterPro" id="IPR020956">
    <property type="entry name" value="TF_Aft1_OSM"/>
</dbReference>
<evidence type="ECO:0000256" key="3">
    <source>
        <dbReference type="ARBA" id="ARBA00023125"/>
    </source>
</evidence>
<dbReference type="PROSITE" id="PS50217">
    <property type="entry name" value="BZIP"/>
    <property type="match status" value="1"/>
</dbReference>
<feature type="compositionally biased region" description="Basic and acidic residues" evidence="7">
    <location>
        <begin position="503"/>
        <end position="518"/>
    </location>
</feature>
<dbReference type="InterPro" id="IPR051027">
    <property type="entry name" value="bZIP_transcription_factors"/>
</dbReference>
<dbReference type="InterPro" id="IPR021755">
    <property type="entry name" value="TF_Aft1_HRA"/>
</dbReference>
<name>A0ABR3GFF1_9PEZI</name>
<dbReference type="Pfam" id="PF11787">
    <property type="entry name" value="Aft1_HRR"/>
    <property type="match status" value="1"/>
</dbReference>
<feature type="domain" description="BZIP" evidence="8">
    <location>
        <begin position="514"/>
        <end position="577"/>
    </location>
</feature>
<dbReference type="InterPro" id="IPR046347">
    <property type="entry name" value="bZIP_sf"/>
</dbReference>
<feature type="compositionally biased region" description="Acidic residues" evidence="7">
    <location>
        <begin position="492"/>
        <end position="501"/>
    </location>
</feature>
<dbReference type="PRINTS" id="PR00043">
    <property type="entry name" value="LEUZIPPRJUN"/>
</dbReference>
<feature type="compositionally biased region" description="Polar residues" evidence="7">
    <location>
        <begin position="362"/>
        <end position="382"/>
    </location>
</feature>
<feature type="compositionally biased region" description="Basic and acidic residues" evidence="7">
    <location>
        <begin position="313"/>
        <end position="327"/>
    </location>
</feature>
<evidence type="ECO:0000256" key="5">
    <source>
        <dbReference type="ARBA" id="ARBA00023242"/>
    </source>
</evidence>
<evidence type="ECO:0000256" key="2">
    <source>
        <dbReference type="ARBA" id="ARBA00023015"/>
    </source>
</evidence>
<dbReference type="Proteomes" id="UP001447188">
    <property type="component" value="Unassembled WGS sequence"/>
</dbReference>
<dbReference type="EMBL" id="JBBBZM010000089">
    <property type="protein sequence ID" value="KAL0634655.1"/>
    <property type="molecule type" value="Genomic_DNA"/>
</dbReference>
<evidence type="ECO:0000256" key="1">
    <source>
        <dbReference type="ARBA" id="ARBA00004123"/>
    </source>
</evidence>
<dbReference type="InterPro" id="IPR004827">
    <property type="entry name" value="bZIP"/>
</dbReference>
<keyword evidence="10" id="KW-1185">Reference proteome</keyword>
<dbReference type="Pfam" id="PF11786">
    <property type="entry name" value="Aft1_HRA"/>
    <property type="match status" value="1"/>
</dbReference>
<accession>A0ABR3GFF1</accession>
<feature type="region of interest" description="Disordered" evidence="7">
    <location>
        <begin position="419"/>
        <end position="518"/>
    </location>
</feature>
<feature type="compositionally biased region" description="Polar residues" evidence="7">
    <location>
        <begin position="85"/>
        <end position="116"/>
    </location>
</feature>
<evidence type="ECO:0000313" key="9">
    <source>
        <dbReference type="EMBL" id="KAL0634655.1"/>
    </source>
</evidence>
<dbReference type="Pfam" id="PF00170">
    <property type="entry name" value="bZIP_1"/>
    <property type="match status" value="1"/>
</dbReference>
<feature type="coiled-coil region" evidence="6">
    <location>
        <begin position="539"/>
        <end position="573"/>
    </location>
</feature>
<feature type="compositionally biased region" description="Low complexity" evidence="7">
    <location>
        <begin position="1"/>
        <end position="17"/>
    </location>
</feature>
<feature type="compositionally biased region" description="Low complexity" evidence="7">
    <location>
        <begin position="65"/>
        <end position="83"/>
    </location>
</feature>
<feature type="region of interest" description="Disordered" evidence="7">
    <location>
        <begin position="347"/>
        <end position="382"/>
    </location>
</feature>
<dbReference type="Gene3D" id="1.20.5.170">
    <property type="match status" value="1"/>
</dbReference>
<feature type="compositionally biased region" description="Polar residues" evidence="7">
    <location>
        <begin position="124"/>
        <end position="134"/>
    </location>
</feature>
<evidence type="ECO:0000313" key="10">
    <source>
        <dbReference type="Proteomes" id="UP001447188"/>
    </source>
</evidence>
<gene>
    <name evidence="9" type="primary">SKO1_1</name>
    <name evidence="9" type="ORF">Q9L58_006451</name>
</gene>
<evidence type="ECO:0000256" key="6">
    <source>
        <dbReference type="SAM" id="Coils"/>
    </source>
</evidence>
<dbReference type="SMART" id="SM00338">
    <property type="entry name" value="BRLZ"/>
    <property type="match status" value="1"/>
</dbReference>
<dbReference type="Pfam" id="PF11785">
    <property type="entry name" value="Aft1_OSA"/>
    <property type="match status" value="1"/>
</dbReference>
<dbReference type="SUPFAM" id="SSF57959">
    <property type="entry name" value="Leucine zipper domain"/>
    <property type="match status" value="1"/>
</dbReference>
<keyword evidence="6" id="KW-0175">Coiled coil</keyword>
<dbReference type="InterPro" id="IPR002112">
    <property type="entry name" value="Leuzip_Jun"/>
</dbReference>
<keyword evidence="2" id="KW-0805">Transcription regulation</keyword>
<protein>
    <submittedName>
        <fullName evidence="9">Transcription factor</fullName>
    </submittedName>
</protein>
<feature type="compositionally biased region" description="Basic and acidic residues" evidence="7">
    <location>
        <begin position="36"/>
        <end position="49"/>
    </location>
</feature>
<reference evidence="9 10" key="1">
    <citation type="submission" date="2024-02" db="EMBL/GenBank/DDBJ databases">
        <title>Discinaceae phylogenomics.</title>
        <authorList>
            <person name="Dirks A.C."/>
            <person name="James T.Y."/>
        </authorList>
    </citation>
    <scope>NUCLEOTIDE SEQUENCE [LARGE SCALE GENOMIC DNA]</scope>
    <source>
        <strain evidence="9 10">ACD0624</strain>
    </source>
</reference>
<sequence length="645" mass="67123">MSAAVAARQQQQQSGSAAHGGGSNANSRMGTSSPVDNKRVNVKNEDKPSRPSSASSSYNQRDSSKISSPKSTHTHSTSTSHPPQVSVNQPPDTPSSVPNTSNASSGSPSNHAQQAPRSLPPPGQSQRDTPSDYFTINHHSRLDQEPNVFEQSFASNSGTTPNDPLATPKAILPPVTAITSPASLLPGGHLNWGLNSLRSGPLSPAMLQGPASNSNGVGSSGSLGFDSHIRTGLTPNESGIRSGLTPGGSGSIFASPSNAIFQFVGSVGSGGATPGTMEFHKTAITAARKSQPPLNTSHQISVKPEENTSNLNNEHEQKSRQHSDPYHGSDPAHNAASGLFLLAQAQHQQGDTTAVGPGYQGGNHSPSMSGPNGGSIDNSSPSLAKRAVVNSANNVAMNTAINRSVSGGSMANSVRGMSEISDDFSDSGGEGDMQNSNTNSGSRNTRARKGKGPGSTTGRRKAEDQSPGGGRSQQNKKSKGNQGQSVSGGSDDGNDGMDMDDNQTGKDGKKMTDEEKRKNFLERNRVAALKCRQRKKQWLANLQAKVELYSSENDALTAQVTALREEIMSLKTLLLAHKDCPVAIQNGLNINVTDIASNMAVTGGEYSHVPMMAASYRMQMGNNGAGGNGIGNNMMGPPGGGRRYS</sequence>
<dbReference type="CDD" id="cd14687">
    <property type="entry name" value="bZIP_ATF2"/>
    <property type="match status" value="1"/>
</dbReference>
<keyword evidence="4" id="KW-0804">Transcription</keyword>
<evidence type="ECO:0000256" key="4">
    <source>
        <dbReference type="ARBA" id="ARBA00023163"/>
    </source>
</evidence>
<feature type="compositionally biased region" description="Low complexity" evidence="7">
    <location>
        <begin position="435"/>
        <end position="444"/>
    </location>
</feature>
<keyword evidence="3" id="KW-0238">DNA-binding</keyword>
<dbReference type="InterPro" id="IPR021756">
    <property type="entry name" value="TF_Aft1_HRR"/>
</dbReference>
<evidence type="ECO:0000256" key="7">
    <source>
        <dbReference type="SAM" id="MobiDB-lite"/>
    </source>
</evidence>
<evidence type="ECO:0000259" key="8">
    <source>
        <dbReference type="PROSITE" id="PS50217"/>
    </source>
</evidence>
<feature type="compositionally biased region" description="Low complexity" evidence="7">
    <location>
        <begin position="480"/>
        <end position="489"/>
    </location>
</feature>
<comment type="caution">
    <text evidence="9">The sequence shown here is derived from an EMBL/GenBank/DDBJ whole genome shotgun (WGS) entry which is preliminary data.</text>
</comment>
<proteinExistence type="predicted"/>
<keyword evidence="5" id="KW-0539">Nucleus</keyword>
<comment type="subcellular location">
    <subcellularLocation>
        <location evidence="1">Nucleus</location>
    </subcellularLocation>
</comment>
<organism evidence="9 10">
    <name type="scientific">Discina gigas</name>
    <dbReference type="NCBI Taxonomy" id="1032678"/>
    <lineage>
        <taxon>Eukaryota</taxon>
        <taxon>Fungi</taxon>
        <taxon>Dikarya</taxon>
        <taxon>Ascomycota</taxon>
        <taxon>Pezizomycotina</taxon>
        <taxon>Pezizomycetes</taxon>
        <taxon>Pezizales</taxon>
        <taxon>Discinaceae</taxon>
        <taxon>Discina</taxon>
    </lineage>
</organism>
<dbReference type="PANTHER" id="PTHR19304">
    <property type="entry name" value="CYCLIC-AMP RESPONSE ELEMENT BINDING PROTEIN"/>
    <property type="match status" value="1"/>
</dbReference>
<feature type="region of interest" description="Disordered" evidence="7">
    <location>
        <begin position="287"/>
        <end position="334"/>
    </location>
</feature>